<proteinExistence type="predicted"/>
<organism evidence="1">
    <name type="scientific">Neobodo designis</name>
    <name type="common">Flagellated protozoan</name>
    <name type="synonym">Bodo designis</name>
    <dbReference type="NCBI Taxonomy" id="312471"/>
    <lineage>
        <taxon>Eukaryota</taxon>
        <taxon>Discoba</taxon>
        <taxon>Euglenozoa</taxon>
        <taxon>Kinetoplastea</taxon>
        <taxon>Metakinetoplastina</taxon>
        <taxon>Neobodonida</taxon>
        <taxon>Neobodo</taxon>
    </lineage>
</organism>
<dbReference type="EMBL" id="HBGF01024839">
    <property type="protein sequence ID" value="CAD9119273.1"/>
    <property type="molecule type" value="Transcribed_RNA"/>
</dbReference>
<dbReference type="SUPFAM" id="SSF52058">
    <property type="entry name" value="L domain-like"/>
    <property type="match status" value="1"/>
</dbReference>
<dbReference type="InterPro" id="IPR032675">
    <property type="entry name" value="LRR_dom_sf"/>
</dbReference>
<name>A0A7S1Q435_NEODS</name>
<dbReference type="Gene3D" id="3.80.10.10">
    <property type="entry name" value="Ribonuclease Inhibitor"/>
    <property type="match status" value="1"/>
</dbReference>
<gene>
    <name evidence="1" type="ORF">NDES1114_LOCUS16456</name>
</gene>
<protein>
    <submittedName>
        <fullName evidence="1">Uncharacterized protein</fullName>
    </submittedName>
</protein>
<evidence type="ECO:0000313" key="1">
    <source>
        <dbReference type="EMBL" id="CAD9119273.1"/>
    </source>
</evidence>
<sequence length="262" mass="28165">MGRRVVPREGRRLPRGVLMRLEHLLVPNDCPRWSAPACVVCETMAAECTAGQPRRVDMAAAGVATSSAVRQLWTRDLRTHGHLSAIASVLPASDELVVILTIGGHLHCDALRHRVLSDCPSLTSVDLSGLREVQKIGSDFLSRAISLRHLSTAGLSSVTEVGSGFLRECDSLESIDASQLTALTSVGADFMRGCGRLCELDLGAAPISTVGARFLSSCTGLLTLTLHSVVVPSPPGWLEFAEALYEYRTTVDGSMHRIQRPE</sequence>
<dbReference type="AlphaFoldDB" id="A0A7S1Q435"/>
<reference evidence="1" key="1">
    <citation type="submission" date="2021-01" db="EMBL/GenBank/DDBJ databases">
        <authorList>
            <person name="Corre E."/>
            <person name="Pelletier E."/>
            <person name="Niang G."/>
            <person name="Scheremetjew M."/>
            <person name="Finn R."/>
            <person name="Kale V."/>
            <person name="Holt S."/>
            <person name="Cochrane G."/>
            <person name="Meng A."/>
            <person name="Brown T."/>
            <person name="Cohen L."/>
        </authorList>
    </citation>
    <scope>NUCLEOTIDE SEQUENCE</scope>
    <source>
        <strain evidence="1">CCAP 1951/1</strain>
    </source>
</reference>
<accession>A0A7S1Q435</accession>